<reference evidence="1 2" key="1">
    <citation type="submission" date="2021-08" db="EMBL/GenBank/DDBJ databases">
        <title>Draft genome sequence of Spirulina subsalsa with high tolerance to salinity and hype-accumulation of phycocyanin.</title>
        <authorList>
            <person name="Pei H."/>
            <person name="Jiang L."/>
        </authorList>
    </citation>
    <scope>NUCLEOTIDE SEQUENCE [LARGE SCALE GENOMIC DNA]</scope>
    <source>
        <strain evidence="1 2">FACHB-351</strain>
    </source>
</reference>
<dbReference type="RefSeq" id="WP_265264709.1">
    <property type="nucleotide sequence ID" value="NZ_JAIHOM010000049.1"/>
</dbReference>
<evidence type="ECO:0000313" key="2">
    <source>
        <dbReference type="Proteomes" id="UP001526426"/>
    </source>
</evidence>
<evidence type="ECO:0000313" key="1">
    <source>
        <dbReference type="EMBL" id="MCW6036888.1"/>
    </source>
</evidence>
<name>A0ABT3L5U7_9CYAN</name>
<organism evidence="1 2">
    <name type="scientific">Spirulina subsalsa FACHB-351</name>
    <dbReference type="NCBI Taxonomy" id="234711"/>
    <lineage>
        <taxon>Bacteria</taxon>
        <taxon>Bacillati</taxon>
        <taxon>Cyanobacteriota</taxon>
        <taxon>Cyanophyceae</taxon>
        <taxon>Spirulinales</taxon>
        <taxon>Spirulinaceae</taxon>
        <taxon>Spirulina</taxon>
    </lineage>
</organism>
<keyword evidence="2" id="KW-1185">Reference proteome</keyword>
<dbReference type="Proteomes" id="UP001526426">
    <property type="component" value="Unassembled WGS sequence"/>
</dbReference>
<accession>A0ABT3L5U7</accession>
<comment type="caution">
    <text evidence="1">The sequence shown here is derived from an EMBL/GenBank/DDBJ whole genome shotgun (WGS) entry which is preliminary data.</text>
</comment>
<gene>
    <name evidence="1" type="ORF">K4A83_11525</name>
</gene>
<evidence type="ECO:0008006" key="3">
    <source>
        <dbReference type="Google" id="ProtNLM"/>
    </source>
</evidence>
<sequence length="292" mass="33724">MAKSPSHKFGQDLGKLIESIVLEDILKPRLQEFTQANKYYLDTQGYRPARQGKKVTWQDKYGNQHDLDFVIEANGTDDQIGQPVAFIESAWRRYTKHSKNKVQEIQAALLPIIELHQLSAPFYGAVLAGDFTKPALEQLRNNGFAVIFIPYQDVVVAFRKIDFDIAFNEQTSDKIYTQACRKLANLTETNQYLLRQALIEVSKLDIEQFMEKLRNCLERYITQIVVIPLFGTSYNFQSLEDVLTALNQLDLNTPQGKFQKFELRINYSNQDTICATFEEKSKLETFLRMLDS</sequence>
<protein>
    <recommendedName>
        <fullName evidence="3">DNA methylase</fullName>
    </recommendedName>
</protein>
<proteinExistence type="predicted"/>
<dbReference type="EMBL" id="JAIHOM010000049">
    <property type="protein sequence ID" value="MCW6036888.1"/>
    <property type="molecule type" value="Genomic_DNA"/>
</dbReference>